<evidence type="ECO:0000313" key="2">
    <source>
        <dbReference type="Proteomes" id="UP000660861"/>
    </source>
</evidence>
<dbReference type="Proteomes" id="UP000660861">
    <property type="component" value="Unassembled WGS sequence"/>
</dbReference>
<dbReference type="EMBL" id="JACRTC010000002">
    <property type="protein sequence ID" value="MBC8570035.1"/>
    <property type="molecule type" value="Genomic_DNA"/>
</dbReference>
<sequence length="100" mass="11579">MEKIISIEKINHAVMTGTPEEVIELCRFIHIESCFDYVCDPPADFLEQCEKYWSGRHSFCGTVERKIGNTWYTVETVCDGNEPLTQKVKRLIFSDREVAC</sequence>
<organism evidence="1 2">
    <name type="scientific">Zongyangia hominis</name>
    <dbReference type="NCBI Taxonomy" id="2763677"/>
    <lineage>
        <taxon>Bacteria</taxon>
        <taxon>Bacillati</taxon>
        <taxon>Bacillota</taxon>
        <taxon>Clostridia</taxon>
        <taxon>Eubacteriales</taxon>
        <taxon>Oscillospiraceae</taxon>
        <taxon>Zongyangia</taxon>
    </lineage>
</organism>
<dbReference type="AlphaFoldDB" id="A0A926E8W0"/>
<reference evidence="1" key="1">
    <citation type="submission" date="2020-08" db="EMBL/GenBank/DDBJ databases">
        <title>Genome public.</title>
        <authorList>
            <person name="Liu C."/>
            <person name="Sun Q."/>
        </authorList>
    </citation>
    <scope>NUCLEOTIDE SEQUENCE</scope>
    <source>
        <strain evidence="1">NSJ-54</strain>
    </source>
</reference>
<proteinExistence type="predicted"/>
<name>A0A926E8W0_9FIRM</name>
<gene>
    <name evidence="1" type="ORF">H8709_04250</name>
</gene>
<keyword evidence="2" id="KW-1185">Reference proteome</keyword>
<accession>A0A926E8W0</accession>
<evidence type="ECO:0000313" key="1">
    <source>
        <dbReference type="EMBL" id="MBC8570035.1"/>
    </source>
</evidence>
<comment type="caution">
    <text evidence="1">The sequence shown here is derived from an EMBL/GenBank/DDBJ whole genome shotgun (WGS) entry which is preliminary data.</text>
</comment>
<protein>
    <submittedName>
        <fullName evidence="1">Uncharacterized protein</fullName>
    </submittedName>
</protein>